<dbReference type="STRING" id="1448320.A0A319DK33"/>
<protein>
    <submittedName>
        <fullName evidence="1">Uncharacterized protein</fullName>
    </submittedName>
</protein>
<dbReference type="AlphaFoldDB" id="A0A319DK33"/>
<accession>A0A319DK33</accession>
<dbReference type="EMBL" id="KZ825870">
    <property type="protein sequence ID" value="PYH94477.1"/>
    <property type="molecule type" value="Genomic_DNA"/>
</dbReference>
<dbReference type="Proteomes" id="UP000247810">
    <property type="component" value="Unassembled WGS sequence"/>
</dbReference>
<evidence type="ECO:0000313" key="2">
    <source>
        <dbReference type="Proteomes" id="UP000247810"/>
    </source>
</evidence>
<reference evidence="1 2" key="1">
    <citation type="submission" date="2018-02" db="EMBL/GenBank/DDBJ databases">
        <title>The genomes of Aspergillus section Nigri reveals drivers in fungal speciation.</title>
        <authorList>
            <consortium name="DOE Joint Genome Institute"/>
            <person name="Vesth T.C."/>
            <person name="Nybo J."/>
            <person name="Theobald S."/>
            <person name="Brandl J."/>
            <person name="Frisvad J.C."/>
            <person name="Nielsen K.F."/>
            <person name="Lyhne E.K."/>
            <person name="Kogle M.E."/>
            <person name="Kuo A."/>
            <person name="Riley R."/>
            <person name="Clum A."/>
            <person name="Nolan M."/>
            <person name="Lipzen A."/>
            <person name="Salamov A."/>
            <person name="Henrissat B."/>
            <person name="Wiebenga A."/>
            <person name="De vries R.P."/>
            <person name="Grigoriev I.V."/>
            <person name="Mortensen U.H."/>
            <person name="Andersen M.R."/>
            <person name="Baker S.E."/>
        </authorList>
    </citation>
    <scope>NUCLEOTIDE SEQUENCE [LARGE SCALE GENOMIC DNA]</scope>
    <source>
        <strain evidence="1 2">CBS 707.79</strain>
    </source>
</reference>
<organism evidence="1 2">
    <name type="scientific">Aspergillus ellipticus CBS 707.79</name>
    <dbReference type="NCBI Taxonomy" id="1448320"/>
    <lineage>
        <taxon>Eukaryota</taxon>
        <taxon>Fungi</taxon>
        <taxon>Dikarya</taxon>
        <taxon>Ascomycota</taxon>
        <taxon>Pezizomycotina</taxon>
        <taxon>Eurotiomycetes</taxon>
        <taxon>Eurotiomycetidae</taxon>
        <taxon>Eurotiales</taxon>
        <taxon>Aspergillaceae</taxon>
        <taxon>Aspergillus</taxon>
        <taxon>Aspergillus subgen. Circumdati</taxon>
    </lineage>
</organism>
<sequence>MTISIKPHTSKRSIEPGKTSSGEKIKFIQYLGTNRANFVVESTDGSVRLVSSASAGGKPAIEGAVSQGVPYISRSAVEIHDLKRNVGAGGTYGLTWVAVGEWDTSKNRLPFIIVGFYHIFQTQRIDVAISRSNLAKIRSPAEAERLIGEGITGCLNMTLRDALES</sequence>
<keyword evidence="2" id="KW-1185">Reference proteome</keyword>
<proteinExistence type="predicted"/>
<dbReference type="OrthoDB" id="4409343at2759"/>
<evidence type="ECO:0000313" key="1">
    <source>
        <dbReference type="EMBL" id="PYH94477.1"/>
    </source>
</evidence>
<name>A0A319DK33_9EURO</name>
<gene>
    <name evidence="1" type="ORF">BO71DRAFT_325373</name>
</gene>
<dbReference type="VEuPathDB" id="FungiDB:BO71DRAFT_325373"/>